<dbReference type="PROSITE" id="PS51257">
    <property type="entry name" value="PROKAR_LIPOPROTEIN"/>
    <property type="match status" value="1"/>
</dbReference>
<feature type="coiled-coil region" evidence="1">
    <location>
        <begin position="180"/>
        <end position="207"/>
    </location>
</feature>
<geneLocation type="plasmid" evidence="2 3">
    <name>psoil36-7</name>
</geneLocation>
<gene>
    <name evidence="2" type="ORF">soil367_18570</name>
</gene>
<dbReference type="OrthoDB" id="5616064at2"/>
<protein>
    <recommendedName>
        <fullName evidence="4">LPP20 family lipoprotein</fullName>
    </recommendedName>
</protein>
<evidence type="ECO:0000313" key="2">
    <source>
        <dbReference type="EMBL" id="QCF28078.1"/>
    </source>
</evidence>
<dbReference type="KEGG" id="hmi:soil367_18570"/>
<keyword evidence="2" id="KW-0614">Plasmid</keyword>
<organism evidence="2 3">
    <name type="scientific">Hydrocarboniclastica marina</name>
    <dbReference type="NCBI Taxonomy" id="2259620"/>
    <lineage>
        <taxon>Bacteria</taxon>
        <taxon>Pseudomonadati</taxon>
        <taxon>Pseudomonadota</taxon>
        <taxon>Gammaproteobacteria</taxon>
        <taxon>Alteromonadales</taxon>
        <taxon>Alteromonadaceae</taxon>
        <taxon>Hydrocarboniclastica</taxon>
    </lineage>
</organism>
<evidence type="ECO:0000256" key="1">
    <source>
        <dbReference type="SAM" id="Coils"/>
    </source>
</evidence>
<dbReference type="GeneID" id="40106928"/>
<keyword evidence="1" id="KW-0175">Coiled coil</keyword>
<proteinExistence type="predicted"/>
<evidence type="ECO:0000313" key="3">
    <source>
        <dbReference type="Proteomes" id="UP000298049"/>
    </source>
</evidence>
<feature type="coiled-coil region" evidence="1">
    <location>
        <begin position="27"/>
        <end position="61"/>
    </location>
</feature>
<keyword evidence="3" id="KW-1185">Reference proteome</keyword>
<dbReference type="RefSeq" id="WP_136550751.1">
    <property type="nucleotide sequence ID" value="NZ_CP031094.1"/>
</dbReference>
<reference evidence="2 3" key="1">
    <citation type="submission" date="2018-07" db="EMBL/GenBank/DDBJ databases">
        <title>Marsedoiliclastica nanhaica gen. nov. sp. nov., a novel marine hydrocarbonoclastic bacterium isolated from an in-situ enriched hydrocarbon-degrading consortium in deep-sea sediment.</title>
        <authorList>
            <person name="Dong C."/>
            <person name="Ma T."/>
            <person name="Liu R."/>
            <person name="Shao Z."/>
        </authorList>
    </citation>
    <scope>NUCLEOTIDE SEQUENCE [LARGE SCALE GENOMIC DNA]</scope>
    <source>
        <strain evidence="3">soil36-7</strain>
        <plasmid evidence="2 3">psoil36-7</plasmid>
    </source>
</reference>
<evidence type="ECO:0008006" key="4">
    <source>
        <dbReference type="Google" id="ProtNLM"/>
    </source>
</evidence>
<name>A0A4P7XLT2_9ALTE</name>
<sequence length="226" mass="24577">MTGFMKASFAALAVTVISGCASTPDRIELAEEQARLSELRYEQAQSAAAREDERLRSAMDNLPGWFLEPPQPDVGGIYGVGSAQSNDLQVALKKARLTADFELAQQLEQELSGLEKDFAADSNGSANVQYQAAVERFVSAVPMAGQEVAEQKVVVADGMYTAYVLSRLSFDQMDRMLDRRKQNAEDLTRMEQAFAELRERVEASETAESKAAVQAAGVETTAVVAQ</sequence>
<dbReference type="AlphaFoldDB" id="A0A4P7XLT2"/>
<dbReference type="EMBL" id="CP031094">
    <property type="protein sequence ID" value="QCF28078.1"/>
    <property type="molecule type" value="Genomic_DNA"/>
</dbReference>
<accession>A0A4P7XLT2</accession>
<dbReference type="Proteomes" id="UP000298049">
    <property type="component" value="Plasmid psoil36-7"/>
</dbReference>